<feature type="region of interest" description="Disordered" evidence="1">
    <location>
        <begin position="67"/>
        <end position="109"/>
    </location>
</feature>
<proteinExistence type="predicted"/>
<dbReference type="STRING" id="1391915.U7PKI4"/>
<dbReference type="EMBL" id="KI440856">
    <property type="protein sequence ID" value="ERS95035.1"/>
    <property type="molecule type" value="Genomic_DNA"/>
</dbReference>
<name>U7PKI4_SPOS1</name>
<organism evidence="2 3">
    <name type="scientific">Sporothrix schenckii (strain ATCC 58251 / de Perez 2211183)</name>
    <name type="common">Rose-picker's disease fungus</name>
    <dbReference type="NCBI Taxonomy" id="1391915"/>
    <lineage>
        <taxon>Eukaryota</taxon>
        <taxon>Fungi</taxon>
        <taxon>Dikarya</taxon>
        <taxon>Ascomycota</taxon>
        <taxon>Pezizomycotina</taxon>
        <taxon>Sordariomycetes</taxon>
        <taxon>Sordariomycetidae</taxon>
        <taxon>Ophiostomatales</taxon>
        <taxon>Ophiostomataceae</taxon>
        <taxon>Sporothrix</taxon>
    </lineage>
</organism>
<evidence type="ECO:0000256" key="1">
    <source>
        <dbReference type="SAM" id="MobiDB-lite"/>
    </source>
</evidence>
<keyword evidence="3" id="KW-1185">Reference proteome</keyword>
<reference evidence="3" key="1">
    <citation type="journal article" date="2014" name="Genome Announc.">
        <title>Genome sequence of the pathogenic fungus Sporothrix schenckii (ATCC 58251).</title>
        <authorList>
            <person name="Cuomo C.A."/>
            <person name="Rodriguez-Del Valle N."/>
            <person name="Perez-Sanchez L."/>
            <person name="Abouelleil A."/>
            <person name="Goldberg J."/>
            <person name="Young S."/>
            <person name="Zeng Q."/>
            <person name="Birren B.W."/>
        </authorList>
    </citation>
    <scope>NUCLEOTIDE SEQUENCE [LARGE SCALE GENOMIC DNA]</scope>
    <source>
        <strain evidence="3">ATCC 58251 / de Perez 2211183</strain>
    </source>
</reference>
<dbReference type="Proteomes" id="UP000018087">
    <property type="component" value="Unassembled WGS sequence"/>
</dbReference>
<dbReference type="AlphaFoldDB" id="U7PKI4"/>
<sequence length="162" mass="17522">MDVAAQEINKLVQRILPDRPYHLSVSATGRYPVPPGLWPNTSPLQYTTFVSEADRGILLTRPYFDIQLETEDDPNNTKNKRGKATSSTSTALPGGSPAGAGNKGETKKPTQICAKAKELWPPMLIGSICPRNRNTMATENNIHLQNLQGVLAAPAQLTAESA</sequence>
<accession>U7PKI4</accession>
<protein>
    <submittedName>
        <fullName evidence="2">Uncharacterized protein</fullName>
    </submittedName>
</protein>
<evidence type="ECO:0000313" key="3">
    <source>
        <dbReference type="Proteomes" id="UP000018087"/>
    </source>
</evidence>
<gene>
    <name evidence="2" type="ORF">HMPREF1624_08524</name>
</gene>
<dbReference type="OrthoDB" id="284473at2759"/>
<dbReference type="HOGENOM" id="CLU_1636513_0_0_1"/>
<evidence type="ECO:0000313" key="2">
    <source>
        <dbReference type="EMBL" id="ERS95035.1"/>
    </source>
</evidence>